<feature type="non-terminal residue" evidence="1">
    <location>
        <position position="1"/>
    </location>
</feature>
<reference evidence="1" key="1">
    <citation type="journal article" date="2020" name="Stud. Mycol.">
        <title>101 Dothideomycetes genomes: a test case for predicting lifestyles and emergence of pathogens.</title>
        <authorList>
            <person name="Haridas S."/>
            <person name="Albert R."/>
            <person name="Binder M."/>
            <person name="Bloem J."/>
            <person name="Labutti K."/>
            <person name="Salamov A."/>
            <person name="Andreopoulos B."/>
            <person name="Baker S."/>
            <person name="Barry K."/>
            <person name="Bills G."/>
            <person name="Bluhm B."/>
            <person name="Cannon C."/>
            <person name="Castanera R."/>
            <person name="Culley D."/>
            <person name="Daum C."/>
            <person name="Ezra D."/>
            <person name="Gonzalez J."/>
            <person name="Henrissat B."/>
            <person name="Kuo A."/>
            <person name="Liang C."/>
            <person name="Lipzen A."/>
            <person name="Lutzoni F."/>
            <person name="Magnuson J."/>
            <person name="Mondo S."/>
            <person name="Nolan M."/>
            <person name="Ohm R."/>
            <person name="Pangilinan J."/>
            <person name="Park H.-J."/>
            <person name="Ramirez L."/>
            <person name="Alfaro M."/>
            <person name="Sun H."/>
            <person name="Tritt A."/>
            <person name="Yoshinaga Y."/>
            <person name="Zwiers L.-H."/>
            <person name="Turgeon B."/>
            <person name="Goodwin S."/>
            <person name="Spatafora J."/>
            <person name="Crous P."/>
            <person name="Grigoriev I."/>
        </authorList>
    </citation>
    <scope>NUCLEOTIDE SEQUENCE</scope>
    <source>
        <strain evidence="1">CBS 121167</strain>
    </source>
</reference>
<protein>
    <recommendedName>
        <fullName evidence="3">Dockerin type 1</fullName>
    </recommendedName>
</protein>
<proteinExistence type="predicted"/>
<sequence>MADFMLRPKTYVLGDDPQRTHRINANSFQQSALLTVNGWQYAAFYQSKEAADSSVCLVTLSRRKLRDNPNEPEKGWEHLVFEDYEQAVDDGHNTISIGVARGDGTLHVSFDHHCDPLRYRSSAYGVATNPEKHAWQPSLFTETLNSLPGLSPSQLTEGVTYPRFVSMDDDMLFTYRVGQAGSGSDVLYHYSSTSHVYTFLGTHLTGEGNSPYINGLDYRNGKLHVSWTYRKFVEFEGANDPNSTVHKAQAGPNGPENNYSLCYMYSTDKGQSWNTSDGKDIANMSSELNEKKTVRPSTEGITVFDIPINSGILNQESQSADGLGGFHVLNREKWNGVETWTVYSRSPSGAWMHTPIQGFKPTETGSRGSVCTTEKGNIWAVLPGNTDSSLSLVRSLESEDYMMFETMWKGDGFDGEPLLDQMRLEEEGILSVFTRTDKDEAGRRKVVVIDFDLKGL</sequence>
<dbReference type="RefSeq" id="XP_033399992.1">
    <property type="nucleotide sequence ID" value="XM_033540127.1"/>
</dbReference>
<evidence type="ECO:0000313" key="2">
    <source>
        <dbReference type="Proteomes" id="UP000799438"/>
    </source>
</evidence>
<dbReference type="AlphaFoldDB" id="A0A6A6BJE2"/>
<dbReference type="EMBL" id="ML995480">
    <property type="protein sequence ID" value="KAF2144280.1"/>
    <property type="molecule type" value="Genomic_DNA"/>
</dbReference>
<accession>A0A6A6BJE2</accession>
<dbReference type="OrthoDB" id="9978204at2759"/>
<organism evidence="1 2">
    <name type="scientific">Aplosporella prunicola CBS 121167</name>
    <dbReference type="NCBI Taxonomy" id="1176127"/>
    <lineage>
        <taxon>Eukaryota</taxon>
        <taxon>Fungi</taxon>
        <taxon>Dikarya</taxon>
        <taxon>Ascomycota</taxon>
        <taxon>Pezizomycotina</taxon>
        <taxon>Dothideomycetes</taxon>
        <taxon>Dothideomycetes incertae sedis</taxon>
        <taxon>Botryosphaeriales</taxon>
        <taxon>Aplosporellaceae</taxon>
        <taxon>Aplosporella</taxon>
    </lineage>
</organism>
<name>A0A6A6BJE2_9PEZI</name>
<dbReference type="Proteomes" id="UP000799438">
    <property type="component" value="Unassembled WGS sequence"/>
</dbReference>
<evidence type="ECO:0000313" key="1">
    <source>
        <dbReference type="EMBL" id="KAF2144280.1"/>
    </source>
</evidence>
<dbReference type="GeneID" id="54297623"/>
<evidence type="ECO:0008006" key="3">
    <source>
        <dbReference type="Google" id="ProtNLM"/>
    </source>
</evidence>
<gene>
    <name evidence="1" type="ORF">K452DRAFT_285520</name>
</gene>
<keyword evidence="2" id="KW-1185">Reference proteome</keyword>
<dbReference type="Pfam" id="PF15892">
    <property type="entry name" value="BNR_4"/>
    <property type="match status" value="1"/>
</dbReference>